<protein>
    <submittedName>
        <fullName evidence="2">Uncharacterized protein</fullName>
    </submittedName>
</protein>
<evidence type="ECO:0000313" key="3">
    <source>
        <dbReference type="Proteomes" id="UP000789390"/>
    </source>
</evidence>
<organism evidence="2 3">
    <name type="scientific">Daphnia galeata</name>
    <dbReference type="NCBI Taxonomy" id="27404"/>
    <lineage>
        <taxon>Eukaryota</taxon>
        <taxon>Metazoa</taxon>
        <taxon>Ecdysozoa</taxon>
        <taxon>Arthropoda</taxon>
        <taxon>Crustacea</taxon>
        <taxon>Branchiopoda</taxon>
        <taxon>Diplostraca</taxon>
        <taxon>Cladocera</taxon>
        <taxon>Anomopoda</taxon>
        <taxon>Daphniidae</taxon>
        <taxon>Daphnia</taxon>
    </lineage>
</organism>
<gene>
    <name evidence="2" type="ORF">DGAL_LOCUS14845</name>
</gene>
<name>A0A8J2S1V6_9CRUS</name>
<keyword evidence="3" id="KW-1185">Reference proteome</keyword>
<accession>A0A8J2S1V6</accession>
<sequence length="419" mass="44934">MKVLVFCLILTCASSAPLSSELNNDFKWKSVDLNKDGQPDVVPLPLTPEFNHDLQWKSVDLNKDGQPDVNAVVEEAKVADIATAEVPQVEGKAASEGYAITIQTAASYFEAAPDVKPIVEAVPVAEEAKLVVPVVDASAVESSSTVEVAPVADSVIVQSSAAETPSVVDPVVEAVPLAEEAKVVVFPVVDAPTVEGTQMVESASVAHAVADSVVEASPVVSEGTKIGDASVVSIADTPVALEATPEVELKSPEPVQDTPEIQEAKAVFFRLYEKAAAAAAAVDEDGNPTVMNDLSATERKTRQAVSYYNPSIVPYTFPSFFPAAHPFSYRARFPYTFPFGYPTVTAKNDRKKRQVPILPSSQLYNDLIYKSVDLNQDGQPDKAVITTPKTVPAYLPYTGYPYSAYYPYAYPFATNGLYF</sequence>
<evidence type="ECO:0000256" key="1">
    <source>
        <dbReference type="SAM" id="SignalP"/>
    </source>
</evidence>
<reference evidence="2" key="1">
    <citation type="submission" date="2021-11" db="EMBL/GenBank/DDBJ databases">
        <authorList>
            <person name="Schell T."/>
        </authorList>
    </citation>
    <scope>NUCLEOTIDE SEQUENCE</scope>
    <source>
        <strain evidence="2">M5</strain>
    </source>
</reference>
<dbReference type="EMBL" id="CAKKLH010000311">
    <property type="protein sequence ID" value="CAH0111209.1"/>
    <property type="molecule type" value="Genomic_DNA"/>
</dbReference>
<dbReference type="Proteomes" id="UP000789390">
    <property type="component" value="Unassembled WGS sequence"/>
</dbReference>
<feature type="signal peptide" evidence="1">
    <location>
        <begin position="1"/>
        <end position="15"/>
    </location>
</feature>
<comment type="caution">
    <text evidence="2">The sequence shown here is derived from an EMBL/GenBank/DDBJ whole genome shotgun (WGS) entry which is preliminary data.</text>
</comment>
<dbReference type="OrthoDB" id="6373464at2759"/>
<evidence type="ECO:0000313" key="2">
    <source>
        <dbReference type="EMBL" id="CAH0111209.1"/>
    </source>
</evidence>
<feature type="chain" id="PRO_5035292604" evidence="1">
    <location>
        <begin position="16"/>
        <end position="419"/>
    </location>
</feature>
<proteinExistence type="predicted"/>
<dbReference type="AlphaFoldDB" id="A0A8J2S1V6"/>
<keyword evidence="1" id="KW-0732">Signal</keyword>